<proteinExistence type="predicted"/>
<sequence>MKRPPAAPSTATAIERAKRENAPGLGTCTPTQISAASQLKDTPSSLLRCLTTRTRGEAPLIQRLWPQVGGGEKERADFSAKDPHESSSWASYTTLESSVW</sequence>
<evidence type="ECO:0000256" key="1">
    <source>
        <dbReference type="SAM" id="MobiDB-lite"/>
    </source>
</evidence>
<comment type="caution">
    <text evidence="2">The sequence shown here is derived from an EMBL/GenBank/DDBJ whole genome shotgun (WGS) entry which is preliminary data.</text>
</comment>
<organism evidence="2 3">
    <name type="scientific">Georgenia daeguensis</name>
    <dbReference type="NCBI Taxonomy" id="908355"/>
    <lineage>
        <taxon>Bacteria</taxon>
        <taxon>Bacillati</taxon>
        <taxon>Actinomycetota</taxon>
        <taxon>Actinomycetes</taxon>
        <taxon>Micrococcales</taxon>
        <taxon>Bogoriellaceae</taxon>
        <taxon>Georgenia</taxon>
    </lineage>
</organism>
<protein>
    <submittedName>
        <fullName evidence="2">Uncharacterized protein</fullName>
    </submittedName>
</protein>
<gene>
    <name evidence="2" type="ORF">GCM10022262_32990</name>
</gene>
<keyword evidence="3" id="KW-1185">Reference proteome</keyword>
<dbReference type="Proteomes" id="UP001499841">
    <property type="component" value="Unassembled WGS sequence"/>
</dbReference>
<name>A0ABP8EY68_9MICO</name>
<feature type="region of interest" description="Disordered" evidence="1">
    <location>
        <begin position="68"/>
        <end position="87"/>
    </location>
</feature>
<reference evidence="3" key="1">
    <citation type="journal article" date="2019" name="Int. J. Syst. Evol. Microbiol.">
        <title>The Global Catalogue of Microorganisms (GCM) 10K type strain sequencing project: providing services to taxonomists for standard genome sequencing and annotation.</title>
        <authorList>
            <consortium name="The Broad Institute Genomics Platform"/>
            <consortium name="The Broad Institute Genome Sequencing Center for Infectious Disease"/>
            <person name="Wu L."/>
            <person name="Ma J."/>
        </authorList>
    </citation>
    <scope>NUCLEOTIDE SEQUENCE [LARGE SCALE GENOMIC DNA]</scope>
    <source>
        <strain evidence="3">JCM 17459</strain>
    </source>
</reference>
<feature type="compositionally biased region" description="Basic and acidic residues" evidence="1">
    <location>
        <begin position="71"/>
        <end position="85"/>
    </location>
</feature>
<evidence type="ECO:0000313" key="2">
    <source>
        <dbReference type="EMBL" id="GAA4288939.1"/>
    </source>
</evidence>
<accession>A0ABP8EY68</accession>
<feature type="compositionally biased region" description="Polar residues" evidence="1">
    <location>
        <begin position="28"/>
        <end position="40"/>
    </location>
</feature>
<dbReference type="EMBL" id="BAABBA010000019">
    <property type="protein sequence ID" value="GAA4288939.1"/>
    <property type="molecule type" value="Genomic_DNA"/>
</dbReference>
<evidence type="ECO:0000313" key="3">
    <source>
        <dbReference type="Proteomes" id="UP001499841"/>
    </source>
</evidence>
<feature type="region of interest" description="Disordered" evidence="1">
    <location>
        <begin position="1"/>
        <end position="40"/>
    </location>
</feature>